<evidence type="ECO:0000256" key="6">
    <source>
        <dbReference type="ARBA" id="ARBA00022989"/>
    </source>
</evidence>
<feature type="transmembrane region" description="Helical" evidence="8">
    <location>
        <begin position="260"/>
        <end position="278"/>
    </location>
</feature>
<gene>
    <name evidence="9" type="ORF">KVG22_18495</name>
</gene>
<proteinExistence type="predicted"/>
<dbReference type="InterPro" id="IPR001851">
    <property type="entry name" value="ABC_transp_permease"/>
</dbReference>
<reference evidence="9 10" key="1">
    <citation type="submission" date="2021-06" db="EMBL/GenBank/DDBJ databases">
        <title>Nitratireductor porphyridii sp. nov., isolated from a small marine red alga, Porphyridium purpureum in South Korea.</title>
        <authorList>
            <person name="Kim K.H."/>
            <person name="Kristyanto S."/>
            <person name="Jeon C.O."/>
        </authorList>
    </citation>
    <scope>NUCLEOTIDE SEQUENCE [LARGE SCALE GENOMIC DNA]</scope>
    <source>
        <strain evidence="9 10">R6</strain>
        <plasmid evidence="9">pR6_1</plasmid>
    </source>
</reference>
<dbReference type="CDD" id="cd06579">
    <property type="entry name" value="TM_PBP1_transp_AraH_like"/>
    <property type="match status" value="1"/>
</dbReference>
<accession>A0ABS7RCF5</accession>
<keyword evidence="10" id="KW-1185">Reference proteome</keyword>
<keyword evidence="2" id="KW-0813">Transport</keyword>
<evidence type="ECO:0000256" key="7">
    <source>
        <dbReference type="ARBA" id="ARBA00023136"/>
    </source>
</evidence>
<feature type="transmembrane region" description="Helical" evidence="8">
    <location>
        <begin position="313"/>
        <end position="332"/>
    </location>
</feature>
<keyword evidence="3" id="KW-1003">Cell membrane</keyword>
<evidence type="ECO:0000256" key="1">
    <source>
        <dbReference type="ARBA" id="ARBA00004651"/>
    </source>
</evidence>
<dbReference type="RefSeq" id="WP_065817864.1">
    <property type="nucleotide sequence ID" value="NZ_CBDDPV010000001.1"/>
</dbReference>
<keyword evidence="4" id="KW-0997">Cell inner membrane</keyword>
<dbReference type="PANTHER" id="PTHR32196">
    <property type="entry name" value="ABC TRANSPORTER PERMEASE PROTEIN YPHD-RELATED-RELATED"/>
    <property type="match status" value="1"/>
</dbReference>
<keyword evidence="6 8" id="KW-1133">Transmembrane helix</keyword>
<geneLocation type="plasmid" evidence="9">
    <name>pR6_1</name>
</geneLocation>
<dbReference type="PANTHER" id="PTHR32196:SF21">
    <property type="entry name" value="ABC TRANSPORTER PERMEASE PROTEIN YPHD-RELATED"/>
    <property type="match status" value="1"/>
</dbReference>
<evidence type="ECO:0000256" key="3">
    <source>
        <dbReference type="ARBA" id="ARBA00022475"/>
    </source>
</evidence>
<evidence type="ECO:0000313" key="9">
    <source>
        <dbReference type="EMBL" id="MBY8918601.1"/>
    </source>
</evidence>
<dbReference type="Proteomes" id="UP000777661">
    <property type="component" value="Unassembled WGS sequence"/>
</dbReference>
<feature type="transmembrane region" description="Helical" evidence="8">
    <location>
        <begin position="59"/>
        <end position="90"/>
    </location>
</feature>
<evidence type="ECO:0000313" key="10">
    <source>
        <dbReference type="Proteomes" id="UP000777661"/>
    </source>
</evidence>
<dbReference type="Pfam" id="PF02653">
    <property type="entry name" value="BPD_transp_2"/>
    <property type="match status" value="1"/>
</dbReference>
<feature type="transmembrane region" description="Helical" evidence="8">
    <location>
        <begin position="182"/>
        <end position="203"/>
    </location>
</feature>
<feature type="transmembrane region" description="Helical" evidence="8">
    <location>
        <begin position="142"/>
        <end position="162"/>
    </location>
</feature>
<comment type="caution">
    <text evidence="9">The sequence shown here is derived from an EMBL/GenBank/DDBJ whole genome shotgun (WGS) entry which is preliminary data.</text>
</comment>
<keyword evidence="5 8" id="KW-0812">Transmembrane</keyword>
<sequence>MSAKAEEKSLVRRLLGSDASIAQLAVITVVIFVLMAAMNPDKFLRYYNFESITYIMPELGILCIAMMVAMLTGGIDLSIVAIANLAAITAGVYFRHPVVAEALDAGGLGLVLHTAMGVTIALLVGLAAGLVNGLLISRLRIIPILATLGTGQVFAGLALVLTGGPAIVGYPETWNWIGTGKLLGVAAPFWVLILVALVVAILLRRTHLGVNLMLIGTNARAAVFAGIRSSRMILYSYALTGVMAAIAGILLSGRTNSAKADFGASYLLQAVLIAVLGGTNPAGGKGRVLGVLLALVALMFLSSGMQMMRASNFMIDAVWGAFLVLVIAINYLRSGK</sequence>
<protein>
    <submittedName>
        <fullName evidence="9">ABC transporter permease</fullName>
    </submittedName>
</protein>
<evidence type="ECO:0000256" key="8">
    <source>
        <dbReference type="SAM" id="Phobius"/>
    </source>
</evidence>
<keyword evidence="7 8" id="KW-0472">Membrane</keyword>
<evidence type="ECO:0000256" key="4">
    <source>
        <dbReference type="ARBA" id="ARBA00022519"/>
    </source>
</evidence>
<feature type="transmembrane region" description="Helical" evidence="8">
    <location>
        <begin position="110"/>
        <end position="135"/>
    </location>
</feature>
<feature type="transmembrane region" description="Helical" evidence="8">
    <location>
        <begin position="233"/>
        <end position="253"/>
    </location>
</feature>
<evidence type="ECO:0000256" key="2">
    <source>
        <dbReference type="ARBA" id="ARBA00022448"/>
    </source>
</evidence>
<keyword evidence="9" id="KW-0614">Plasmid</keyword>
<evidence type="ECO:0000256" key="5">
    <source>
        <dbReference type="ARBA" id="ARBA00022692"/>
    </source>
</evidence>
<name>A0ABS7RCF5_9HYPH</name>
<feature type="transmembrane region" description="Helical" evidence="8">
    <location>
        <begin position="284"/>
        <end position="301"/>
    </location>
</feature>
<comment type="subcellular location">
    <subcellularLocation>
        <location evidence="1">Cell membrane</location>
        <topology evidence="1">Multi-pass membrane protein</topology>
    </subcellularLocation>
</comment>
<feature type="transmembrane region" description="Helical" evidence="8">
    <location>
        <begin position="20"/>
        <end position="38"/>
    </location>
</feature>
<organism evidence="9 10">
    <name type="scientific">Nitratireductor rhodophyticola</name>
    <dbReference type="NCBI Taxonomy" id="2854036"/>
    <lineage>
        <taxon>Bacteria</taxon>
        <taxon>Pseudomonadati</taxon>
        <taxon>Pseudomonadota</taxon>
        <taxon>Alphaproteobacteria</taxon>
        <taxon>Hyphomicrobiales</taxon>
        <taxon>Phyllobacteriaceae</taxon>
        <taxon>Nitratireductor</taxon>
    </lineage>
</organism>
<dbReference type="EMBL" id="JAHSQO010000006">
    <property type="protein sequence ID" value="MBY8918601.1"/>
    <property type="molecule type" value="Genomic_DNA"/>
</dbReference>